<organism evidence="5 6">
    <name type="scientific">Pristionchus entomophagus</name>
    <dbReference type="NCBI Taxonomy" id="358040"/>
    <lineage>
        <taxon>Eukaryota</taxon>
        <taxon>Metazoa</taxon>
        <taxon>Ecdysozoa</taxon>
        <taxon>Nematoda</taxon>
        <taxon>Chromadorea</taxon>
        <taxon>Rhabditida</taxon>
        <taxon>Rhabditina</taxon>
        <taxon>Diplogasteromorpha</taxon>
        <taxon>Diplogasteroidea</taxon>
        <taxon>Neodiplogasteridae</taxon>
        <taxon>Pristionchus</taxon>
    </lineage>
</organism>
<keyword evidence="1" id="KW-0805">Transcription regulation</keyword>
<dbReference type="PRINTS" id="PR00398">
    <property type="entry name" value="STRDHORMONER"/>
</dbReference>
<protein>
    <recommendedName>
        <fullName evidence="4">NR LBD domain-containing protein</fullName>
    </recommendedName>
</protein>
<evidence type="ECO:0000256" key="2">
    <source>
        <dbReference type="ARBA" id="ARBA00023163"/>
    </source>
</evidence>
<evidence type="ECO:0000256" key="3">
    <source>
        <dbReference type="ARBA" id="ARBA00023170"/>
    </source>
</evidence>
<evidence type="ECO:0000313" key="6">
    <source>
        <dbReference type="Proteomes" id="UP001432027"/>
    </source>
</evidence>
<dbReference type="PANTHER" id="PTHR47630">
    <property type="entry name" value="NUCLEAR HORMONE RECEPTOR FAMILY-RELATED-RELATED"/>
    <property type="match status" value="1"/>
</dbReference>
<dbReference type="FunFam" id="1.10.565.10:FF:000045">
    <property type="entry name" value="Nuclear Hormone Receptor family"/>
    <property type="match status" value="1"/>
</dbReference>
<feature type="non-terminal residue" evidence="5">
    <location>
        <position position="1"/>
    </location>
</feature>
<feature type="non-terminal residue" evidence="5">
    <location>
        <position position="273"/>
    </location>
</feature>
<keyword evidence="3" id="KW-0675">Receptor</keyword>
<reference evidence="5" key="1">
    <citation type="submission" date="2023-10" db="EMBL/GenBank/DDBJ databases">
        <title>Genome assembly of Pristionchus species.</title>
        <authorList>
            <person name="Yoshida K."/>
            <person name="Sommer R.J."/>
        </authorList>
    </citation>
    <scope>NUCLEOTIDE SEQUENCE</scope>
    <source>
        <strain evidence="5">RS0144</strain>
    </source>
</reference>
<proteinExistence type="predicted"/>
<evidence type="ECO:0000256" key="1">
    <source>
        <dbReference type="ARBA" id="ARBA00023015"/>
    </source>
</evidence>
<dbReference type="PROSITE" id="PS51843">
    <property type="entry name" value="NR_LBD"/>
    <property type="match status" value="1"/>
</dbReference>
<name>A0AAV5TGK9_9BILA</name>
<gene>
    <name evidence="5" type="ORF">PENTCL1PPCAC_15265</name>
</gene>
<dbReference type="Gene3D" id="1.10.565.10">
    <property type="entry name" value="Retinoid X Receptor"/>
    <property type="match status" value="1"/>
</dbReference>
<dbReference type="Pfam" id="PF00104">
    <property type="entry name" value="Hormone_recep"/>
    <property type="match status" value="1"/>
</dbReference>
<sequence>EAKCESMVDPLCDMEEHSDKLCSVNVTIEEAFRHPEMVAKRTSPRWYSLDRMTSLDDVHLAWCRSFVLCVDWANLLSEYTELSSNDQYVLLRSRVVLVNWLVHAYKTFKSGTDGIALVNGSFYPRNKQLQATLHPACNHFYQNIAEHLMRDLVIPMSEMHVDEGEFCLLKALILFTVDCRLSEAGRIHVQKIRFKYIDALYLHVKSQHAKLNEARIAHRISELLLLLPSVTYLSQQEDDTVQFLALFNIANMNGLPYELHSKRETIIQTNTEP</sequence>
<keyword evidence="6" id="KW-1185">Reference proteome</keyword>
<dbReference type="SUPFAM" id="SSF48508">
    <property type="entry name" value="Nuclear receptor ligand-binding domain"/>
    <property type="match status" value="1"/>
</dbReference>
<dbReference type="InterPro" id="IPR052499">
    <property type="entry name" value="C.elegans_NHRs"/>
</dbReference>
<dbReference type="EMBL" id="BTSX01000004">
    <property type="protein sequence ID" value="GMS93090.1"/>
    <property type="molecule type" value="Genomic_DNA"/>
</dbReference>
<dbReference type="InterPro" id="IPR035500">
    <property type="entry name" value="NHR-like_dom_sf"/>
</dbReference>
<dbReference type="Proteomes" id="UP001432027">
    <property type="component" value="Unassembled WGS sequence"/>
</dbReference>
<dbReference type="InterPro" id="IPR000536">
    <property type="entry name" value="Nucl_hrmn_rcpt_lig-bd"/>
</dbReference>
<evidence type="ECO:0000313" key="5">
    <source>
        <dbReference type="EMBL" id="GMS93090.1"/>
    </source>
</evidence>
<feature type="domain" description="NR LBD" evidence="4">
    <location>
        <begin position="13"/>
        <end position="263"/>
    </location>
</feature>
<dbReference type="PANTHER" id="PTHR47630:SF8">
    <property type="entry name" value="NUCLEAR HORMONE RECEPTOR FAMILY MEMBER NHR-34"/>
    <property type="match status" value="1"/>
</dbReference>
<evidence type="ECO:0000259" key="4">
    <source>
        <dbReference type="PROSITE" id="PS51843"/>
    </source>
</evidence>
<dbReference type="InterPro" id="IPR001723">
    <property type="entry name" value="Nuclear_hrmn_rcpt"/>
</dbReference>
<dbReference type="SMART" id="SM00430">
    <property type="entry name" value="HOLI"/>
    <property type="match status" value="1"/>
</dbReference>
<comment type="caution">
    <text evidence="5">The sequence shown here is derived from an EMBL/GenBank/DDBJ whole genome shotgun (WGS) entry which is preliminary data.</text>
</comment>
<keyword evidence="2" id="KW-0804">Transcription</keyword>
<accession>A0AAV5TGK9</accession>
<dbReference type="CDD" id="cd06157">
    <property type="entry name" value="NR_LBD"/>
    <property type="match status" value="1"/>
</dbReference>
<dbReference type="AlphaFoldDB" id="A0AAV5TGK9"/>